<evidence type="ECO:0000256" key="1">
    <source>
        <dbReference type="SAM" id="MobiDB-lite"/>
    </source>
</evidence>
<name>A0A3N1G926_9ACTN</name>
<dbReference type="OrthoDB" id="121140at2"/>
<keyword evidence="2" id="KW-0472">Membrane</keyword>
<dbReference type="Pfam" id="PF25231">
    <property type="entry name" value="DUF7847"/>
    <property type="match status" value="1"/>
</dbReference>
<evidence type="ECO:0000313" key="5">
    <source>
        <dbReference type="Proteomes" id="UP000276232"/>
    </source>
</evidence>
<dbReference type="Proteomes" id="UP000276232">
    <property type="component" value="Unassembled WGS sequence"/>
</dbReference>
<feature type="transmembrane region" description="Helical" evidence="2">
    <location>
        <begin position="155"/>
        <end position="177"/>
    </location>
</feature>
<dbReference type="PANTHER" id="PTHR33133">
    <property type="entry name" value="OS08G0107100 PROTEIN-RELATED"/>
    <property type="match status" value="1"/>
</dbReference>
<feature type="transmembrane region" description="Helical" evidence="2">
    <location>
        <begin position="234"/>
        <end position="264"/>
    </location>
</feature>
<keyword evidence="2" id="KW-1133">Transmembrane helix</keyword>
<dbReference type="PANTHER" id="PTHR33133:SF1">
    <property type="entry name" value="EXPRESSED PROTEIN-RELATED"/>
    <property type="match status" value="1"/>
</dbReference>
<organism evidence="4 5">
    <name type="scientific">Pseudokineococcus lusitanus</name>
    <dbReference type="NCBI Taxonomy" id="763993"/>
    <lineage>
        <taxon>Bacteria</taxon>
        <taxon>Bacillati</taxon>
        <taxon>Actinomycetota</taxon>
        <taxon>Actinomycetes</taxon>
        <taxon>Kineosporiales</taxon>
        <taxon>Kineosporiaceae</taxon>
        <taxon>Pseudokineococcus</taxon>
    </lineage>
</organism>
<keyword evidence="2" id="KW-0812">Transmembrane</keyword>
<feature type="domain" description="DUF7847" evidence="3">
    <location>
        <begin position="80"/>
        <end position="359"/>
    </location>
</feature>
<feature type="compositionally biased region" description="Low complexity" evidence="1">
    <location>
        <begin position="23"/>
        <end position="32"/>
    </location>
</feature>
<dbReference type="InterPro" id="IPR057169">
    <property type="entry name" value="DUF7847"/>
</dbReference>
<comment type="caution">
    <text evidence="4">The sequence shown here is derived from an EMBL/GenBank/DDBJ whole genome shotgun (WGS) entry which is preliminary data.</text>
</comment>
<feature type="transmembrane region" description="Helical" evidence="2">
    <location>
        <begin position="97"/>
        <end position="121"/>
    </location>
</feature>
<feature type="compositionally biased region" description="Low complexity" evidence="1">
    <location>
        <begin position="44"/>
        <end position="60"/>
    </location>
</feature>
<feature type="region of interest" description="Disordered" evidence="1">
    <location>
        <begin position="1"/>
        <end position="69"/>
    </location>
</feature>
<reference evidence="4 5" key="1">
    <citation type="journal article" date="2015" name="Stand. Genomic Sci.">
        <title>Genomic Encyclopedia of Bacterial and Archaeal Type Strains, Phase III: the genomes of soil and plant-associated and newly described type strains.</title>
        <authorList>
            <person name="Whitman W.B."/>
            <person name="Woyke T."/>
            <person name="Klenk H.P."/>
            <person name="Zhou Y."/>
            <person name="Lilburn T.G."/>
            <person name="Beck B.J."/>
            <person name="De Vos P."/>
            <person name="Vandamme P."/>
            <person name="Eisen J.A."/>
            <person name="Garrity G."/>
            <person name="Hugenholtz P."/>
            <person name="Kyrpides N.C."/>
        </authorList>
    </citation>
    <scope>NUCLEOTIDE SEQUENCE [LARGE SCALE GENOMIC DNA]</scope>
    <source>
        <strain evidence="4 5">CECT 7306</strain>
    </source>
</reference>
<accession>A0A3N1G926</accession>
<evidence type="ECO:0000259" key="3">
    <source>
        <dbReference type="Pfam" id="PF25231"/>
    </source>
</evidence>
<dbReference type="EMBL" id="RJKN01000010">
    <property type="protein sequence ID" value="ROP26742.1"/>
    <property type="molecule type" value="Genomic_DNA"/>
</dbReference>
<dbReference type="AlphaFoldDB" id="A0A3N1G926"/>
<sequence length="379" mass="37929">MTQDQGWASPGGDDRREPGTGGASPAPAAPRGEQQQAPGGWSGPAGPAPAAAGWDGRPPASAGWSAPPRPGIVPLRPLGVTDLLEGGFRAISANPKVMLGVSALVFGGVAVLSLLMAPLLLGPVVGAFNDLAASGPAGAAGPEFSTLSFAGADPVTGLVSLVATVALTGILVVSVSASVIGRRTGAGELWRRVRGRLLALVGLSLLISVVVGAVVVLATAAGALGFFVSEAAGVVGLVLGLLAGVVLAVWLSTRWSLASVALLLEGLSIGKALRRSGALVKGTWWRVFGVLLLTFILAGLASAVLVGPASVVAGLLTLWLPTGTATTLGTFITLLFSTVASVLVQPFVASVTALLYTDLRIRQEGLDVELARAADEVTS</sequence>
<feature type="transmembrane region" description="Helical" evidence="2">
    <location>
        <begin position="197"/>
        <end position="228"/>
    </location>
</feature>
<feature type="transmembrane region" description="Helical" evidence="2">
    <location>
        <begin position="285"/>
        <end position="311"/>
    </location>
</feature>
<dbReference type="InParanoid" id="A0A3N1G926"/>
<evidence type="ECO:0000256" key="2">
    <source>
        <dbReference type="SAM" id="Phobius"/>
    </source>
</evidence>
<protein>
    <submittedName>
        <fullName evidence="4">Glycerophosphoryl diester phosphodiesterase family protein</fullName>
    </submittedName>
</protein>
<proteinExistence type="predicted"/>
<evidence type="ECO:0000313" key="4">
    <source>
        <dbReference type="EMBL" id="ROP26742.1"/>
    </source>
</evidence>
<gene>
    <name evidence="4" type="ORF">EDC03_3212</name>
</gene>
<keyword evidence="5" id="KW-1185">Reference proteome</keyword>
<feature type="transmembrane region" description="Helical" evidence="2">
    <location>
        <begin position="331"/>
        <end position="356"/>
    </location>
</feature>
<dbReference type="RefSeq" id="WP_123381275.1">
    <property type="nucleotide sequence ID" value="NZ_RJKN01000010.1"/>
</dbReference>